<name>A0ABV7NGE5_9SPHN</name>
<dbReference type="EMBL" id="JBHRVU010000004">
    <property type="protein sequence ID" value="MFC3442549.1"/>
    <property type="molecule type" value="Genomic_DNA"/>
</dbReference>
<dbReference type="RefSeq" id="WP_380796726.1">
    <property type="nucleotide sequence ID" value="NZ_JBHRVU010000004.1"/>
</dbReference>
<proteinExistence type="predicted"/>
<protein>
    <submittedName>
        <fullName evidence="2">Uncharacterized protein</fullName>
    </submittedName>
</protein>
<sequence>MALKDGSTAAGKADHTPAQAHDAPAIPQPIVGTDAQGNERPLSGGSFVCVDGKLVRQEA</sequence>
<accession>A0ABV7NGE5</accession>
<gene>
    <name evidence="2" type="ORF">ACFOKF_15345</name>
</gene>
<organism evidence="2 3">
    <name type="scientific">Sphingobium rhizovicinum</name>
    <dbReference type="NCBI Taxonomy" id="432308"/>
    <lineage>
        <taxon>Bacteria</taxon>
        <taxon>Pseudomonadati</taxon>
        <taxon>Pseudomonadota</taxon>
        <taxon>Alphaproteobacteria</taxon>
        <taxon>Sphingomonadales</taxon>
        <taxon>Sphingomonadaceae</taxon>
        <taxon>Sphingobium</taxon>
    </lineage>
</organism>
<evidence type="ECO:0000313" key="3">
    <source>
        <dbReference type="Proteomes" id="UP001595681"/>
    </source>
</evidence>
<evidence type="ECO:0000313" key="2">
    <source>
        <dbReference type="EMBL" id="MFC3442549.1"/>
    </source>
</evidence>
<feature type="region of interest" description="Disordered" evidence="1">
    <location>
        <begin position="1"/>
        <end position="46"/>
    </location>
</feature>
<reference evidence="3" key="1">
    <citation type="journal article" date="2019" name="Int. J. Syst. Evol. Microbiol.">
        <title>The Global Catalogue of Microorganisms (GCM) 10K type strain sequencing project: providing services to taxonomists for standard genome sequencing and annotation.</title>
        <authorList>
            <consortium name="The Broad Institute Genomics Platform"/>
            <consortium name="The Broad Institute Genome Sequencing Center for Infectious Disease"/>
            <person name="Wu L."/>
            <person name="Ma J."/>
        </authorList>
    </citation>
    <scope>NUCLEOTIDE SEQUENCE [LARGE SCALE GENOMIC DNA]</scope>
    <source>
        <strain evidence="3">CCM 7491</strain>
    </source>
</reference>
<keyword evidence="3" id="KW-1185">Reference proteome</keyword>
<comment type="caution">
    <text evidence="2">The sequence shown here is derived from an EMBL/GenBank/DDBJ whole genome shotgun (WGS) entry which is preliminary data.</text>
</comment>
<evidence type="ECO:0000256" key="1">
    <source>
        <dbReference type="SAM" id="MobiDB-lite"/>
    </source>
</evidence>
<dbReference type="Proteomes" id="UP001595681">
    <property type="component" value="Unassembled WGS sequence"/>
</dbReference>